<reference evidence="3" key="1">
    <citation type="submission" date="2021-01" db="EMBL/GenBank/DDBJ databases">
        <title>Whole genome shotgun sequence of Sphaerisporangium rufum NBRC 109079.</title>
        <authorList>
            <person name="Komaki H."/>
            <person name="Tamura T."/>
        </authorList>
    </citation>
    <scope>NUCLEOTIDE SEQUENCE</scope>
    <source>
        <strain evidence="3">NBRC 109079</strain>
    </source>
</reference>
<dbReference type="Gene3D" id="2.60.120.260">
    <property type="entry name" value="Galactose-binding domain-like"/>
    <property type="match status" value="1"/>
</dbReference>
<sequence>MNGWSSRISGTIAAGLLVAGTGTVLLPAAPATAESVVYGYQYRCEGGAHLNFPGATIEVRVEIPKSVKVGERIPLQWTLDRSPLASHDRYKAGGRLIATATVDVAGVWQGKLDSTGGKDQAELAKGGPLELPAAIAGSVGATAEGKLAITPRQLLLDFVPPADTVRVNDTDDPGEPRATGDHTHGPIQYRGKWFYSDKTQPDRAGDHQQDLHATETTGDTATVNFTGTKIAYIGERVSTVGKVEITVDGKDPVQVNAHDEAPHDRPKAQETLWTSKELAYGDHTVTVKNLGGPAPVMAVDAFDVSTGTLSYPPGYFHTTCTYSGIATSVIVDVLPAGTGNGDGGDDGGDDGDGGGGNGGQVGDGDGDDSARGIVVVQAPVRRVTPSPSPSRTPTRSPSSTPQVRVTPRGGAHTGEAVAATSPAPLLVGYGSLLALGGLAGALALRRRTGRPRPADDR</sequence>
<keyword evidence="2" id="KW-0812">Transmembrane</keyword>
<feature type="compositionally biased region" description="Acidic residues" evidence="1">
    <location>
        <begin position="343"/>
        <end position="352"/>
    </location>
</feature>
<keyword evidence="4" id="KW-1185">Reference proteome</keyword>
<evidence type="ECO:0000313" key="3">
    <source>
        <dbReference type="EMBL" id="GII79780.1"/>
    </source>
</evidence>
<feature type="compositionally biased region" description="Low complexity" evidence="1">
    <location>
        <begin position="379"/>
        <end position="401"/>
    </location>
</feature>
<feature type="region of interest" description="Disordered" evidence="1">
    <location>
        <begin position="337"/>
        <end position="417"/>
    </location>
</feature>
<feature type="compositionally biased region" description="Gly residues" evidence="1">
    <location>
        <begin position="353"/>
        <end position="363"/>
    </location>
</feature>
<comment type="caution">
    <text evidence="3">The sequence shown here is derived from an EMBL/GenBank/DDBJ whole genome shotgun (WGS) entry which is preliminary data.</text>
</comment>
<organism evidence="3 4">
    <name type="scientific">Sphaerisporangium rufum</name>
    <dbReference type="NCBI Taxonomy" id="1381558"/>
    <lineage>
        <taxon>Bacteria</taxon>
        <taxon>Bacillati</taxon>
        <taxon>Actinomycetota</taxon>
        <taxon>Actinomycetes</taxon>
        <taxon>Streptosporangiales</taxon>
        <taxon>Streptosporangiaceae</taxon>
        <taxon>Sphaerisporangium</taxon>
    </lineage>
</organism>
<evidence type="ECO:0000313" key="4">
    <source>
        <dbReference type="Proteomes" id="UP000655287"/>
    </source>
</evidence>
<name>A0A919R7R7_9ACTN</name>
<dbReference type="AlphaFoldDB" id="A0A919R7R7"/>
<keyword evidence="2" id="KW-0472">Membrane</keyword>
<feature type="compositionally biased region" description="Basic and acidic residues" evidence="1">
    <location>
        <begin position="166"/>
        <end position="184"/>
    </location>
</feature>
<gene>
    <name evidence="3" type="ORF">Sru01_47620</name>
</gene>
<dbReference type="RefSeq" id="WP_203989940.1">
    <property type="nucleotide sequence ID" value="NZ_BOOU01000063.1"/>
</dbReference>
<feature type="transmembrane region" description="Helical" evidence="2">
    <location>
        <begin position="426"/>
        <end position="444"/>
    </location>
</feature>
<dbReference type="EMBL" id="BOOU01000063">
    <property type="protein sequence ID" value="GII79780.1"/>
    <property type="molecule type" value="Genomic_DNA"/>
</dbReference>
<dbReference type="Proteomes" id="UP000655287">
    <property type="component" value="Unassembled WGS sequence"/>
</dbReference>
<evidence type="ECO:0000256" key="2">
    <source>
        <dbReference type="SAM" id="Phobius"/>
    </source>
</evidence>
<accession>A0A919R7R7</accession>
<proteinExistence type="predicted"/>
<keyword evidence="2" id="KW-1133">Transmembrane helix</keyword>
<evidence type="ECO:0000256" key="1">
    <source>
        <dbReference type="SAM" id="MobiDB-lite"/>
    </source>
</evidence>
<feature type="region of interest" description="Disordered" evidence="1">
    <location>
        <begin position="166"/>
        <end position="188"/>
    </location>
</feature>
<protein>
    <submittedName>
        <fullName evidence="3">Uncharacterized protein</fullName>
    </submittedName>
</protein>